<proteinExistence type="predicted"/>
<accession>A0A8T4KTN1</accession>
<organism evidence="1 2">
    <name type="scientific">Candidatus Iainarchaeum sp</name>
    <dbReference type="NCBI Taxonomy" id="3101447"/>
    <lineage>
        <taxon>Archaea</taxon>
        <taxon>Candidatus Iainarchaeota</taxon>
        <taxon>Candidatus Iainarchaeia</taxon>
        <taxon>Candidatus Iainarchaeales</taxon>
        <taxon>Candidatus Iainarchaeaceae</taxon>
        <taxon>Candidatus Iainarchaeum</taxon>
    </lineage>
</organism>
<dbReference type="Pfam" id="PF04008">
    <property type="entry name" value="Adenosine_kin"/>
    <property type="match status" value="1"/>
</dbReference>
<evidence type="ECO:0000313" key="1">
    <source>
        <dbReference type="EMBL" id="MBS3057751.1"/>
    </source>
</evidence>
<gene>
    <name evidence="1" type="ORF">J4415_03945</name>
</gene>
<dbReference type="AlphaFoldDB" id="A0A8T4KTN1"/>
<dbReference type="PANTHER" id="PTHR36155">
    <property type="entry name" value="BLL5354 PROTEIN"/>
    <property type="match status" value="1"/>
</dbReference>
<keyword evidence="1" id="KW-0808">Transferase</keyword>
<dbReference type="Proteomes" id="UP000677687">
    <property type="component" value="Unassembled WGS sequence"/>
</dbReference>
<dbReference type="SUPFAM" id="SSF103165">
    <property type="entry name" value="Ta1353-like"/>
    <property type="match status" value="1"/>
</dbReference>
<dbReference type="GO" id="GO:0016740">
    <property type="term" value="F:transferase activity"/>
    <property type="evidence" value="ECO:0007669"/>
    <property type="project" value="UniProtKB-KW"/>
</dbReference>
<dbReference type="Gene3D" id="3.40.1520.10">
    <property type="entry name" value="Ta1353-like"/>
    <property type="match status" value="1"/>
</dbReference>
<evidence type="ECO:0000313" key="2">
    <source>
        <dbReference type="Proteomes" id="UP000677687"/>
    </source>
</evidence>
<dbReference type="PANTHER" id="PTHR36155:SF1">
    <property type="entry name" value="BLL5354 PROTEIN"/>
    <property type="match status" value="1"/>
</dbReference>
<reference evidence="1" key="1">
    <citation type="submission" date="2021-03" db="EMBL/GenBank/DDBJ databases">
        <authorList>
            <person name="Jaffe A."/>
        </authorList>
    </citation>
    <scope>NUCLEOTIDE SEQUENCE</scope>
    <source>
        <strain evidence="1">RIFCSPHIGHO2_01_FULL_AR10_44_11</strain>
    </source>
</reference>
<reference evidence="1" key="2">
    <citation type="submission" date="2021-05" db="EMBL/GenBank/DDBJ databases">
        <title>Protein family content uncovers lineage relationships and bacterial pathway maintenance mechanisms in DPANN archaea.</title>
        <authorList>
            <person name="Castelle C.J."/>
            <person name="Meheust R."/>
            <person name="Jaffe A.L."/>
            <person name="Seitz K."/>
            <person name="Gong X."/>
            <person name="Baker B.J."/>
            <person name="Banfield J.F."/>
        </authorList>
    </citation>
    <scope>NUCLEOTIDE SEQUENCE</scope>
    <source>
        <strain evidence="1">RIFCSPHIGHO2_01_FULL_AR10_44_11</strain>
    </source>
</reference>
<name>A0A8T4KTN1_9ARCH</name>
<comment type="caution">
    <text evidence="1">The sequence shown here is derived from an EMBL/GenBank/DDBJ whole genome shotgun (WGS) entry which is preliminary data.</text>
</comment>
<protein>
    <submittedName>
        <fullName evidence="1">Adenosine monophosphate-protein transferase</fullName>
    </submittedName>
</protein>
<dbReference type="InterPro" id="IPR007153">
    <property type="entry name" value="Adenosine_kinase"/>
</dbReference>
<dbReference type="InterPro" id="IPR036902">
    <property type="entry name" value="Ta1353-like_sf"/>
</dbReference>
<sequence>MQNPDAEAKIRIIPIRNPNTNEIIIGQGNFTIKTIDDFYDVLFGSAQGIEFGVAMNEAKPRLVRATGNNEELKKLAAETALAIGAGHVFVIYLKNAFPIHVLNAIKQMPTVASVLVASSNPLEAVVAETSLGKALLGFVDGSAAEKIENETERQGRKELVKKLGFL</sequence>
<dbReference type="EMBL" id="JAGVWD010000065">
    <property type="protein sequence ID" value="MBS3057751.1"/>
    <property type="molecule type" value="Genomic_DNA"/>
</dbReference>